<proteinExistence type="predicted"/>
<sequence length="126" mass="13566">MTTPIETAVQNAEEALRSAMLRSDVDALDHLLAPTLFFTNHLGLIVSKEEDLDAHASGALKIDEIVPSEMRITSLCDTVATVSVRVSLAGSYGGEPASGDFRFTRVWALSESGHWQVVTAHATLTQ</sequence>
<dbReference type="RefSeq" id="WP_092210854.1">
    <property type="nucleotide sequence ID" value="NZ_FMUX01000007.1"/>
</dbReference>
<evidence type="ECO:0000259" key="1">
    <source>
        <dbReference type="Pfam" id="PF14534"/>
    </source>
</evidence>
<dbReference type="OrthoDB" id="5383110at2"/>
<name>A0A1G5F862_9BACT</name>
<dbReference type="Gene3D" id="3.10.450.50">
    <property type="match status" value="1"/>
</dbReference>
<dbReference type="STRING" id="419481.SAMN05216233_107211"/>
<dbReference type="Pfam" id="PF14534">
    <property type="entry name" value="DUF4440"/>
    <property type="match status" value="1"/>
</dbReference>
<dbReference type="SUPFAM" id="SSF54427">
    <property type="entry name" value="NTF2-like"/>
    <property type="match status" value="1"/>
</dbReference>
<organism evidence="2 3">
    <name type="scientific">Desulfoluna spongiiphila</name>
    <dbReference type="NCBI Taxonomy" id="419481"/>
    <lineage>
        <taxon>Bacteria</taxon>
        <taxon>Pseudomonadati</taxon>
        <taxon>Thermodesulfobacteriota</taxon>
        <taxon>Desulfobacteria</taxon>
        <taxon>Desulfobacterales</taxon>
        <taxon>Desulfolunaceae</taxon>
        <taxon>Desulfoluna</taxon>
    </lineage>
</organism>
<reference evidence="2 3" key="1">
    <citation type="submission" date="2016-10" db="EMBL/GenBank/DDBJ databases">
        <authorList>
            <person name="de Groot N.N."/>
        </authorList>
    </citation>
    <scope>NUCLEOTIDE SEQUENCE [LARGE SCALE GENOMIC DNA]</scope>
    <source>
        <strain evidence="2 3">AA1</strain>
    </source>
</reference>
<dbReference type="InterPro" id="IPR027843">
    <property type="entry name" value="DUF4440"/>
</dbReference>
<evidence type="ECO:0000313" key="2">
    <source>
        <dbReference type="EMBL" id="SCY35439.1"/>
    </source>
</evidence>
<dbReference type="Proteomes" id="UP000198870">
    <property type="component" value="Unassembled WGS sequence"/>
</dbReference>
<feature type="domain" description="DUF4440" evidence="1">
    <location>
        <begin position="10"/>
        <end position="117"/>
    </location>
</feature>
<dbReference type="InterPro" id="IPR032710">
    <property type="entry name" value="NTF2-like_dom_sf"/>
</dbReference>
<dbReference type="AlphaFoldDB" id="A0A1G5F862"/>
<gene>
    <name evidence="2" type="ORF">SAMN05216233_107211</name>
</gene>
<protein>
    <recommendedName>
        <fullName evidence="1">DUF4440 domain-containing protein</fullName>
    </recommendedName>
</protein>
<evidence type="ECO:0000313" key="3">
    <source>
        <dbReference type="Proteomes" id="UP000198870"/>
    </source>
</evidence>
<accession>A0A1G5F862</accession>
<dbReference type="EMBL" id="FMUX01000007">
    <property type="protein sequence ID" value="SCY35439.1"/>
    <property type="molecule type" value="Genomic_DNA"/>
</dbReference>
<keyword evidence="3" id="KW-1185">Reference proteome</keyword>